<evidence type="ECO:0000256" key="1">
    <source>
        <dbReference type="ARBA" id="ARBA00023239"/>
    </source>
</evidence>
<dbReference type="Gene3D" id="3.20.20.120">
    <property type="entry name" value="Enolase-like C-terminal domain"/>
    <property type="match status" value="1"/>
</dbReference>
<dbReference type="Gene3D" id="3.30.390.10">
    <property type="entry name" value="Enolase-like, N-terminal domain"/>
    <property type="match status" value="1"/>
</dbReference>
<sequence>MPTKAIVSEVKTLSCSNSWRNYFFLKITTEDGITGWSEYDENFGSPGVSAVIAELAHRLIGQSAFTHEHIREDLRNVTRPGSGGVVGQALGAIENALLDIKAKALDVPCHVLLGGKVRDRIRVYWSHCVSYRTRTEHFTPGITDIGGVRQIAREVGEKGFTALKTNIFHYDEQDRIEGWSPGFSRPHEPGRNVERKTRTDLRKHLQIMREEAGPDIDILLDLNFNGKTDGFVSMLREIEDLDLFWVELDTLDPKALAYIRSKSRHPIASCETLIGLQQFLPFFREQAVDVAIIDTPWNGVWQSLKIAAAAEAHEVNVASHNFYGHLCTMMNAHFSAVVPNMRIMEIDIDRIAWDSEIFTHEPEIRDGYLVLPDRPGWGTEPIEAALAKHPPLPTLGMPKRVSIPRLSL</sequence>
<dbReference type="SUPFAM" id="SSF51604">
    <property type="entry name" value="Enolase C-terminal domain-like"/>
    <property type="match status" value="1"/>
</dbReference>
<dbReference type="SFLD" id="SFLDS00001">
    <property type="entry name" value="Enolase"/>
    <property type="match status" value="1"/>
</dbReference>
<dbReference type="STRING" id="1480615.AWJ14_07280"/>
<comment type="caution">
    <text evidence="3">The sequence shown here is derived from an EMBL/GenBank/DDBJ whole genome shotgun (WGS) entry which is preliminary data.</text>
</comment>
<organism evidence="3 4">
    <name type="scientific">Hoeflea olei</name>
    <dbReference type="NCBI Taxonomy" id="1480615"/>
    <lineage>
        <taxon>Bacteria</taxon>
        <taxon>Pseudomonadati</taxon>
        <taxon>Pseudomonadota</taxon>
        <taxon>Alphaproteobacteria</taxon>
        <taxon>Hyphomicrobiales</taxon>
        <taxon>Rhizobiaceae</taxon>
        <taxon>Hoeflea</taxon>
    </lineage>
</organism>
<dbReference type="InterPro" id="IPR013342">
    <property type="entry name" value="Mandelate_racemase_C"/>
</dbReference>
<dbReference type="AlphaFoldDB" id="A0A1C1YUS2"/>
<dbReference type="InterPro" id="IPR029065">
    <property type="entry name" value="Enolase_C-like"/>
</dbReference>
<dbReference type="Proteomes" id="UP000094795">
    <property type="component" value="Unassembled WGS sequence"/>
</dbReference>
<dbReference type="InterPro" id="IPR036849">
    <property type="entry name" value="Enolase-like_C_sf"/>
</dbReference>
<feature type="domain" description="Mandelate racemase/muconate lactonizing enzyme C-terminal" evidence="2">
    <location>
        <begin position="145"/>
        <end position="266"/>
    </location>
</feature>
<dbReference type="Pfam" id="PF02746">
    <property type="entry name" value="MR_MLE_N"/>
    <property type="match status" value="1"/>
</dbReference>
<protein>
    <submittedName>
        <fullName evidence="3">Enolase</fullName>
    </submittedName>
</protein>
<gene>
    <name evidence="3" type="ORF">AWJ14_07280</name>
</gene>
<dbReference type="EMBL" id="LQZT01000023">
    <property type="protein sequence ID" value="OCW57177.1"/>
    <property type="molecule type" value="Genomic_DNA"/>
</dbReference>
<dbReference type="InterPro" id="IPR013341">
    <property type="entry name" value="Mandelate_racemase_N_dom"/>
</dbReference>
<dbReference type="SFLD" id="SFLDG00179">
    <property type="entry name" value="mandelate_racemase"/>
    <property type="match status" value="1"/>
</dbReference>
<dbReference type="RefSeq" id="WP_066180621.1">
    <property type="nucleotide sequence ID" value="NZ_LQZT01000023.1"/>
</dbReference>
<reference evidence="3 4" key="1">
    <citation type="submission" date="2015-12" db="EMBL/GenBank/DDBJ databases">
        <authorList>
            <person name="Shamseldin A."/>
            <person name="Moawad H."/>
            <person name="Abd El-Rahim W.M."/>
            <person name="Sadowsky M.J."/>
        </authorList>
    </citation>
    <scope>NUCLEOTIDE SEQUENCE [LARGE SCALE GENOMIC DNA]</scope>
    <source>
        <strain evidence="3 4">JC234</strain>
    </source>
</reference>
<dbReference type="CDD" id="cd03316">
    <property type="entry name" value="MR_like"/>
    <property type="match status" value="1"/>
</dbReference>
<dbReference type="PANTHER" id="PTHR48080:SF2">
    <property type="entry name" value="D-GALACTONATE DEHYDRATASE"/>
    <property type="match status" value="1"/>
</dbReference>
<keyword evidence="4" id="KW-1185">Reference proteome</keyword>
<evidence type="ECO:0000313" key="3">
    <source>
        <dbReference type="EMBL" id="OCW57177.1"/>
    </source>
</evidence>
<dbReference type="SUPFAM" id="SSF54826">
    <property type="entry name" value="Enolase N-terminal domain-like"/>
    <property type="match status" value="1"/>
</dbReference>
<proteinExistence type="predicted"/>
<name>A0A1C1YUS2_9HYPH</name>
<dbReference type="InterPro" id="IPR029017">
    <property type="entry name" value="Enolase-like_N"/>
</dbReference>
<dbReference type="SMART" id="SM00922">
    <property type="entry name" value="MR_MLE"/>
    <property type="match status" value="1"/>
</dbReference>
<dbReference type="GO" id="GO:0016829">
    <property type="term" value="F:lyase activity"/>
    <property type="evidence" value="ECO:0007669"/>
    <property type="project" value="UniProtKB-KW"/>
</dbReference>
<dbReference type="InterPro" id="IPR034593">
    <property type="entry name" value="DgoD-like"/>
</dbReference>
<evidence type="ECO:0000313" key="4">
    <source>
        <dbReference type="Proteomes" id="UP000094795"/>
    </source>
</evidence>
<dbReference type="Pfam" id="PF13378">
    <property type="entry name" value="MR_MLE_C"/>
    <property type="match status" value="1"/>
</dbReference>
<dbReference type="PANTHER" id="PTHR48080">
    <property type="entry name" value="D-GALACTONATE DEHYDRATASE-RELATED"/>
    <property type="match status" value="1"/>
</dbReference>
<keyword evidence="1" id="KW-0456">Lyase</keyword>
<evidence type="ECO:0000259" key="2">
    <source>
        <dbReference type="SMART" id="SM00922"/>
    </source>
</evidence>
<accession>A0A1C1YUS2</accession>